<evidence type="ECO:0000313" key="3">
    <source>
        <dbReference type="Proteomes" id="UP000198848"/>
    </source>
</evidence>
<dbReference type="EMBL" id="FNLC01000002">
    <property type="protein sequence ID" value="SDR00042.1"/>
    <property type="molecule type" value="Genomic_DNA"/>
</dbReference>
<dbReference type="STRING" id="1095778.SAMN04489842_1960"/>
<evidence type="ECO:0000256" key="1">
    <source>
        <dbReference type="SAM" id="MobiDB-lite"/>
    </source>
</evidence>
<organism evidence="2 3">
    <name type="scientific">Natronobacterium texcoconense</name>
    <dbReference type="NCBI Taxonomy" id="1095778"/>
    <lineage>
        <taxon>Archaea</taxon>
        <taxon>Methanobacteriati</taxon>
        <taxon>Methanobacteriota</taxon>
        <taxon>Stenosarchaea group</taxon>
        <taxon>Halobacteria</taxon>
        <taxon>Halobacteriales</taxon>
        <taxon>Natrialbaceae</taxon>
        <taxon>Natronobacterium</taxon>
    </lineage>
</organism>
<accession>A0A1H1FG86</accession>
<protein>
    <submittedName>
        <fullName evidence="2">Uncharacterized protein</fullName>
    </submittedName>
</protein>
<dbReference type="OrthoDB" id="330051at2157"/>
<keyword evidence="3" id="KW-1185">Reference proteome</keyword>
<dbReference type="Proteomes" id="UP000198848">
    <property type="component" value="Unassembled WGS sequence"/>
</dbReference>
<sequence length="219" mass="23886">MNRRAMLAVLGTTTFAGCVSEGPGDTGETNPSRTDDGSDGASGVTGDGTILSHFDDNPSRPDCEKESTTIEVKRGDEIRKEETAETIPYPEPPRSFAEDDVVEFVETFDHAYVTQDVLCDGRSGHALRIAHTVETRETFDWHEDLTTVFLLRAAGVPWGADEQGYEWQAEIPFTGVVYAVDETGVARAEAGEIGTRESDKIESQIPDPLEDGELVAIFE</sequence>
<gene>
    <name evidence="2" type="ORF">SAMN04489842_1960</name>
</gene>
<feature type="compositionally biased region" description="Basic and acidic residues" evidence="1">
    <location>
        <begin position="53"/>
        <end position="64"/>
    </location>
</feature>
<evidence type="ECO:0000313" key="2">
    <source>
        <dbReference type="EMBL" id="SDR00042.1"/>
    </source>
</evidence>
<name>A0A1H1FG86_NATTX</name>
<reference evidence="3" key="1">
    <citation type="submission" date="2016-10" db="EMBL/GenBank/DDBJ databases">
        <authorList>
            <person name="Varghese N."/>
            <person name="Submissions S."/>
        </authorList>
    </citation>
    <scope>NUCLEOTIDE SEQUENCE [LARGE SCALE GENOMIC DNA]</scope>
    <source>
        <strain evidence="3">DSM 24767</strain>
    </source>
</reference>
<proteinExistence type="predicted"/>
<dbReference type="PROSITE" id="PS51257">
    <property type="entry name" value="PROKAR_LIPOPROTEIN"/>
    <property type="match status" value="1"/>
</dbReference>
<dbReference type="AlphaFoldDB" id="A0A1H1FG86"/>
<dbReference type="RefSeq" id="WP_139169263.1">
    <property type="nucleotide sequence ID" value="NZ_FNLC01000002.1"/>
</dbReference>
<feature type="region of interest" description="Disordered" evidence="1">
    <location>
        <begin position="18"/>
        <end position="64"/>
    </location>
</feature>